<organism evidence="1 2">
    <name type="scientific">Melastoma candidum</name>
    <dbReference type="NCBI Taxonomy" id="119954"/>
    <lineage>
        <taxon>Eukaryota</taxon>
        <taxon>Viridiplantae</taxon>
        <taxon>Streptophyta</taxon>
        <taxon>Embryophyta</taxon>
        <taxon>Tracheophyta</taxon>
        <taxon>Spermatophyta</taxon>
        <taxon>Magnoliopsida</taxon>
        <taxon>eudicotyledons</taxon>
        <taxon>Gunneridae</taxon>
        <taxon>Pentapetalae</taxon>
        <taxon>rosids</taxon>
        <taxon>malvids</taxon>
        <taxon>Myrtales</taxon>
        <taxon>Melastomataceae</taxon>
        <taxon>Melastomatoideae</taxon>
        <taxon>Melastomateae</taxon>
        <taxon>Melastoma</taxon>
    </lineage>
</organism>
<name>A0ACB9QS21_9MYRT</name>
<protein>
    <submittedName>
        <fullName evidence="1">Uncharacterized protein</fullName>
    </submittedName>
</protein>
<accession>A0ACB9QS21</accession>
<dbReference type="EMBL" id="CM042884">
    <property type="protein sequence ID" value="KAI4369429.1"/>
    <property type="molecule type" value="Genomic_DNA"/>
</dbReference>
<keyword evidence="2" id="KW-1185">Reference proteome</keyword>
<evidence type="ECO:0000313" key="2">
    <source>
        <dbReference type="Proteomes" id="UP001057402"/>
    </source>
</evidence>
<proteinExistence type="predicted"/>
<gene>
    <name evidence="1" type="ORF">MLD38_017868</name>
</gene>
<dbReference type="Proteomes" id="UP001057402">
    <property type="component" value="Chromosome 5"/>
</dbReference>
<evidence type="ECO:0000313" key="1">
    <source>
        <dbReference type="EMBL" id="KAI4369429.1"/>
    </source>
</evidence>
<comment type="caution">
    <text evidence="1">The sequence shown here is derived from an EMBL/GenBank/DDBJ whole genome shotgun (WGS) entry which is preliminary data.</text>
</comment>
<sequence>MASAILSEQTILCYVTEKQAIEREVTDRFSALDEDGDGAVSIHDIRRGFGKSASMDEEDVEGQLEPEDLYDLFFKRFDKDGDGMLNLNDFRSLYVEMMLCLARGIGGVPVLVALNDRSPFSNAIEHERNTVPPPPAALEKPCEGNRPSRSREAKAQFPRLFVCFCGSRSHTVSR</sequence>
<reference evidence="2" key="1">
    <citation type="journal article" date="2023" name="Front. Plant Sci.">
        <title>Chromosomal-level genome assembly of Melastoma candidum provides insights into trichome evolution.</title>
        <authorList>
            <person name="Zhong Y."/>
            <person name="Wu W."/>
            <person name="Sun C."/>
            <person name="Zou P."/>
            <person name="Liu Y."/>
            <person name="Dai S."/>
            <person name="Zhou R."/>
        </authorList>
    </citation>
    <scope>NUCLEOTIDE SEQUENCE [LARGE SCALE GENOMIC DNA]</scope>
</reference>